<dbReference type="CDD" id="cd01562">
    <property type="entry name" value="Thr-dehyd"/>
    <property type="match status" value="1"/>
</dbReference>
<evidence type="ECO:0000259" key="4">
    <source>
        <dbReference type="Pfam" id="PF00291"/>
    </source>
</evidence>
<name>A0A1I3ZSG3_9HYPH</name>
<dbReference type="SUPFAM" id="SSF53686">
    <property type="entry name" value="Tryptophan synthase beta subunit-like PLP-dependent enzymes"/>
    <property type="match status" value="1"/>
</dbReference>
<dbReference type="NCBIfam" id="NF004771">
    <property type="entry name" value="PRK06110.1"/>
    <property type="match status" value="1"/>
</dbReference>
<dbReference type="Gene3D" id="3.40.50.1100">
    <property type="match status" value="2"/>
</dbReference>
<protein>
    <submittedName>
        <fullName evidence="5">Threonine dehydratase</fullName>
    </submittedName>
</protein>
<evidence type="ECO:0000256" key="2">
    <source>
        <dbReference type="ARBA" id="ARBA00022898"/>
    </source>
</evidence>
<organism evidence="5 6">
    <name type="scientific">Pseudovibrio ascidiaceicola</name>
    <dbReference type="NCBI Taxonomy" id="285279"/>
    <lineage>
        <taxon>Bacteria</taxon>
        <taxon>Pseudomonadati</taxon>
        <taxon>Pseudomonadota</taxon>
        <taxon>Alphaproteobacteria</taxon>
        <taxon>Hyphomicrobiales</taxon>
        <taxon>Stappiaceae</taxon>
        <taxon>Pseudovibrio</taxon>
    </lineage>
</organism>
<keyword evidence="3" id="KW-0456">Lyase</keyword>
<evidence type="ECO:0000256" key="1">
    <source>
        <dbReference type="ARBA" id="ARBA00001933"/>
    </source>
</evidence>
<dbReference type="Pfam" id="PF00291">
    <property type="entry name" value="PALP"/>
    <property type="match status" value="1"/>
</dbReference>
<proteinExistence type="predicted"/>
<reference evidence="5 6" key="1">
    <citation type="submission" date="2016-10" db="EMBL/GenBank/DDBJ databases">
        <authorList>
            <person name="Varghese N."/>
            <person name="Submissions S."/>
        </authorList>
    </citation>
    <scope>NUCLEOTIDE SEQUENCE [LARGE SCALE GENOMIC DNA]</scope>
    <source>
        <strain evidence="5 6">DSM 16392</strain>
    </source>
</reference>
<gene>
    <name evidence="5" type="ORF">SAMN04488518_105223</name>
</gene>
<dbReference type="InterPro" id="IPR001926">
    <property type="entry name" value="TrpB-like_PALP"/>
</dbReference>
<feature type="domain" description="Tryptophan synthase beta chain-like PALP" evidence="4">
    <location>
        <begin position="18"/>
        <end position="305"/>
    </location>
</feature>
<keyword evidence="6" id="KW-1185">Reference proteome</keyword>
<dbReference type="PROSITE" id="PS00165">
    <property type="entry name" value="DEHYDRATASE_SER_THR"/>
    <property type="match status" value="1"/>
</dbReference>
<dbReference type="PANTHER" id="PTHR48078:SF7">
    <property type="entry name" value="BLL6502 PROTEIN"/>
    <property type="match status" value="1"/>
</dbReference>
<dbReference type="PANTHER" id="PTHR48078">
    <property type="entry name" value="THREONINE DEHYDRATASE, MITOCHONDRIAL-RELATED"/>
    <property type="match status" value="1"/>
</dbReference>
<dbReference type="RefSeq" id="WP_093519519.1">
    <property type="nucleotide sequence ID" value="NZ_FOSK01000005.1"/>
</dbReference>
<keyword evidence="2" id="KW-0663">Pyridoxal phosphate</keyword>
<sequence>MPLFSLEDLEAAHTTVKQFVPETPCYAWPLLKERTGVDVFVKHENHTPTGSFKARGGFTYVDALMKSAHRPTGLVTATRGNHGQSVALGASRNGIPSYIVVPEGNSLEKNVAMRAFGANVIIAGKDFDESRVVAQQLQEEHGYHMVPAFHENLVKGVSTYALELYRAVADLDVVYVPIGMGSGICSLITVRDLLGLKTKIIGVTAQNAAAFALSFKAGEAIQTETANTFADGMACRDPQAQPLEIILKGAEDVISVSEVQIAEAMAAYYKDTHNLAEGAGAAPLAGLMANKHNLQGKRAGVILTGGNIDLTTFLSVMNTHLQATGELAPA</sequence>
<accession>A0A1I3ZSG3</accession>
<dbReference type="InterPro" id="IPR000634">
    <property type="entry name" value="Ser/Thr_deHydtase_PyrdxlP-BS"/>
</dbReference>
<comment type="cofactor">
    <cofactor evidence="1">
        <name>pyridoxal 5'-phosphate</name>
        <dbReference type="ChEBI" id="CHEBI:597326"/>
    </cofactor>
</comment>
<comment type="caution">
    <text evidence="5">The sequence shown here is derived from an EMBL/GenBank/DDBJ whole genome shotgun (WGS) entry which is preliminary data.</text>
</comment>
<dbReference type="EMBL" id="FOSK01000005">
    <property type="protein sequence ID" value="SFK46499.1"/>
    <property type="molecule type" value="Genomic_DNA"/>
</dbReference>
<dbReference type="InterPro" id="IPR036052">
    <property type="entry name" value="TrpB-like_PALP_sf"/>
</dbReference>
<evidence type="ECO:0000313" key="5">
    <source>
        <dbReference type="EMBL" id="SFK46499.1"/>
    </source>
</evidence>
<evidence type="ECO:0000256" key="3">
    <source>
        <dbReference type="ARBA" id="ARBA00023239"/>
    </source>
</evidence>
<dbReference type="Proteomes" id="UP000199598">
    <property type="component" value="Unassembled WGS sequence"/>
</dbReference>
<evidence type="ECO:0000313" key="6">
    <source>
        <dbReference type="Proteomes" id="UP000199598"/>
    </source>
</evidence>
<dbReference type="InterPro" id="IPR050147">
    <property type="entry name" value="Ser/Thr_Dehydratase"/>
</dbReference>